<dbReference type="OrthoDB" id="958273at2"/>
<feature type="transmembrane region" description="Helical" evidence="8">
    <location>
        <begin position="104"/>
        <end position="124"/>
    </location>
</feature>
<sequence length="353" mass="40192">MFSLLKQKAVNLFPGYFALVMATGALSIGTYLLGMGLIARILLYVNVAAYISLWVLTLTRLFCYFPRLAKDLMSHTVGPGFFTLVAGTSVFGCQLIIMTNLYTIALYLWGLAILLWIVIMYTFFSAVTIRKDKPAIAEGINGAWLIAAVATHSISILGTLLSSYVERGQDVVLFFTLCMYFLGCMLYLNIITLIFYRFMFVKLDHSALTPPYWINMGAVAITTLAGSSLILYDKNWPLLIEITPFLKGFTLFFWIMGTWWIPLMIILTIWRHLYHRYPLSYDPQFWGMAFPLAMYTASTYQLSKALGVPFLTVIPRFMVYVALAAWIFVFLGMIHHLFFHFTHSSKSVKEKSL</sequence>
<protein>
    <submittedName>
        <fullName evidence="9">C4-dicarboxylate ABC transporter</fullName>
    </submittedName>
</protein>
<evidence type="ECO:0000256" key="4">
    <source>
        <dbReference type="ARBA" id="ARBA00022475"/>
    </source>
</evidence>
<evidence type="ECO:0000313" key="9">
    <source>
        <dbReference type="EMBL" id="PLS02279.1"/>
    </source>
</evidence>
<dbReference type="Gene3D" id="1.50.10.150">
    <property type="entry name" value="Voltage-dependent anion channel"/>
    <property type="match status" value="1"/>
</dbReference>
<organism evidence="9 10">
    <name type="scientific">Neobacillus cucumis</name>
    <dbReference type="NCBI Taxonomy" id="1740721"/>
    <lineage>
        <taxon>Bacteria</taxon>
        <taxon>Bacillati</taxon>
        <taxon>Bacillota</taxon>
        <taxon>Bacilli</taxon>
        <taxon>Bacillales</taxon>
        <taxon>Bacillaceae</taxon>
        <taxon>Neobacillus</taxon>
    </lineage>
</organism>
<name>A0A2N5H9T4_9BACI</name>
<dbReference type="InterPro" id="IPR051629">
    <property type="entry name" value="Sulfite_efflux_TDT"/>
</dbReference>
<dbReference type="InterPro" id="IPR038665">
    <property type="entry name" value="Voltage-dep_anion_channel_sf"/>
</dbReference>
<dbReference type="PANTHER" id="PTHR31686">
    <property type="match status" value="1"/>
</dbReference>
<evidence type="ECO:0000256" key="5">
    <source>
        <dbReference type="ARBA" id="ARBA00022692"/>
    </source>
</evidence>
<feature type="transmembrane region" description="Helical" evidence="8">
    <location>
        <begin position="252"/>
        <end position="273"/>
    </location>
</feature>
<dbReference type="GO" id="GO:0005886">
    <property type="term" value="C:plasma membrane"/>
    <property type="evidence" value="ECO:0007669"/>
    <property type="project" value="UniProtKB-SubCell"/>
</dbReference>
<dbReference type="AlphaFoldDB" id="A0A2N5H9T4"/>
<comment type="caution">
    <text evidence="9">The sequence shown here is derived from an EMBL/GenBank/DDBJ whole genome shotgun (WGS) entry which is preliminary data.</text>
</comment>
<feature type="transmembrane region" description="Helical" evidence="8">
    <location>
        <begin position="41"/>
        <end position="65"/>
    </location>
</feature>
<feature type="transmembrane region" description="Helical" evidence="8">
    <location>
        <begin position="285"/>
        <end position="302"/>
    </location>
</feature>
<feature type="transmembrane region" description="Helical" evidence="8">
    <location>
        <begin position="212"/>
        <end position="232"/>
    </location>
</feature>
<evidence type="ECO:0000256" key="7">
    <source>
        <dbReference type="ARBA" id="ARBA00023136"/>
    </source>
</evidence>
<dbReference type="RefSeq" id="WP_101650015.1">
    <property type="nucleotide sequence ID" value="NZ_PGVE01000077.1"/>
</dbReference>
<keyword evidence="10" id="KW-1185">Reference proteome</keyword>
<dbReference type="Pfam" id="PF03595">
    <property type="entry name" value="SLAC1"/>
    <property type="match status" value="1"/>
</dbReference>
<dbReference type="CDD" id="cd09319">
    <property type="entry name" value="TDT_like_1"/>
    <property type="match status" value="1"/>
</dbReference>
<evidence type="ECO:0000256" key="6">
    <source>
        <dbReference type="ARBA" id="ARBA00022989"/>
    </source>
</evidence>
<accession>A0A2N5H9T4</accession>
<comment type="similarity">
    <text evidence="2">Belongs to the tellurite-resistance/dicarboxylate transporter (TDT) family.</text>
</comment>
<keyword evidence="3" id="KW-0813">Transport</keyword>
<gene>
    <name evidence="9" type="ORF">CVD27_20650</name>
</gene>
<feature type="transmembrane region" description="Helical" evidence="8">
    <location>
        <begin position="77"/>
        <end position="98"/>
    </location>
</feature>
<feature type="transmembrane region" description="Helical" evidence="8">
    <location>
        <begin position="144"/>
        <end position="165"/>
    </location>
</feature>
<dbReference type="EMBL" id="PGVE01000077">
    <property type="protein sequence ID" value="PLS02279.1"/>
    <property type="molecule type" value="Genomic_DNA"/>
</dbReference>
<reference evidence="9 10" key="1">
    <citation type="submission" date="2017-11" db="EMBL/GenBank/DDBJ databases">
        <title>Comparitive Functional Genomics of Dry Heat Resistant strains isolated from the Viking Spacecraft.</title>
        <authorList>
            <person name="Seuylemezian A."/>
            <person name="Cooper K."/>
            <person name="Vaishampayan P."/>
        </authorList>
    </citation>
    <scope>NUCLEOTIDE SEQUENCE [LARGE SCALE GENOMIC DNA]</scope>
    <source>
        <strain evidence="9 10">V32-6</strain>
    </source>
</reference>
<proteinExistence type="inferred from homology"/>
<comment type="subcellular location">
    <subcellularLocation>
        <location evidence="1">Cell membrane</location>
        <topology evidence="1">Multi-pass membrane protein</topology>
    </subcellularLocation>
</comment>
<evidence type="ECO:0000256" key="8">
    <source>
        <dbReference type="SAM" id="Phobius"/>
    </source>
</evidence>
<feature type="transmembrane region" description="Helical" evidence="8">
    <location>
        <begin position="12"/>
        <end position="35"/>
    </location>
</feature>
<keyword evidence="6 8" id="KW-1133">Transmembrane helix</keyword>
<dbReference type="GO" id="GO:0000319">
    <property type="term" value="F:sulfite transmembrane transporter activity"/>
    <property type="evidence" value="ECO:0007669"/>
    <property type="project" value="TreeGrafter"/>
</dbReference>
<dbReference type="PANTHER" id="PTHR31686:SF1">
    <property type="entry name" value="SULFITE EFFLUX PUMP SSU1"/>
    <property type="match status" value="1"/>
</dbReference>
<evidence type="ECO:0000313" key="10">
    <source>
        <dbReference type="Proteomes" id="UP000234950"/>
    </source>
</evidence>
<evidence type="ECO:0000256" key="3">
    <source>
        <dbReference type="ARBA" id="ARBA00022448"/>
    </source>
</evidence>
<evidence type="ECO:0000256" key="2">
    <source>
        <dbReference type="ARBA" id="ARBA00008566"/>
    </source>
</evidence>
<keyword evidence="5 8" id="KW-0812">Transmembrane</keyword>
<dbReference type="Proteomes" id="UP000234950">
    <property type="component" value="Unassembled WGS sequence"/>
</dbReference>
<keyword evidence="7 8" id="KW-0472">Membrane</keyword>
<feature type="transmembrane region" description="Helical" evidence="8">
    <location>
        <begin position="317"/>
        <end position="339"/>
    </location>
</feature>
<feature type="transmembrane region" description="Helical" evidence="8">
    <location>
        <begin position="171"/>
        <end position="200"/>
    </location>
</feature>
<evidence type="ECO:0000256" key="1">
    <source>
        <dbReference type="ARBA" id="ARBA00004651"/>
    </source>
</evidence>
<dbReference type="InterPro" id="IPR004695">
    <property type="entry name" value="SLAC1/Mae1/Ssu1/TehA"/>
</dbReference>
<keyword evidence="4" id="KW-1003">Cell membrane</keyword>